<evidence type="ECO:0000313" key="2">
    <source>
        <dbReference type="EMBL" id="CAH0394676.1"/>
    </source>
</evidence>
<evidence type="ECO:0000313" key="3">
    <source>
        <dbReference type="Proteomes" id="UP001152759"/>
    </source>
</evidence>
<evidence type="ECO:0000256" key="1">
    <source>
        <dbReference type="SAM" id="SignalP"/>
    </source>
</evidence>
<accession>A0A9P0F8W2</accession>
<dbReference type="AlphaFoldDB" id="A0A9P0F8W2"/>
<keyword evidence="3" id="KW-1185">Reference proteome</keyword>
<feature type="signal peptide" evidence="1">
    <location>
        <begin position="1"/>
        <end position="24"/>
    </location>
</feature>
<sequence length="116" mass="13016">MRLPLRLFRLLLAFFCVHEWIISGETLLNAEELGVERLIARRAPSTIAEENIAAQVEFQMLSRRVPEPLPQMSRGRARLRNILKRVQSMAPQAGQVTLAMLKTAFPAVGAVVPGRK</sequence>
<reference evidence="2" key="1">
    <citation type="submission" date="2021-12" db="EMBL/GenBank/DDBJ databases">
        <authorList>
            <person name="King R."/>
        </authorList>
    </citation>
    <scope>NUCLEOTIDE SEQUENCE</scope>
</reference>
<protein>
    <submittedName>
        <fullName evidence="2">Uncharacterized protein</fullName>
    </submittedName>
</protein>
<dbReference type="Proteomes" id="UP001152759">
    <property type="component" value="Chromosome 8"/>
</dbReference>
<name>A0A9P0F8W2_BEMTA</name>
<gene>
    <name evidence="2" type="ORF">BEMITA_LOCUS12946</name>
</gene>
<dbReference type="EMBL" id="OU963869">
    <property type="protein sequence ID" value="CAH0394676.1"/>
    <property type="molecule type" value="Genomic_DNA"/>
</dbReference>
<proteinExistence type="predicted"/>
<organism evidence="2 3">
    <name type="scientific">Bemisia tabaci</name>
    <name type="common">Sweetpotato whitefly</name>
    <name type="synonym">Aleurodes tabaci</name>
    <dbReference type="NCBI Taxonomy" id="7038"/>
    <lineage>
        <taxon>Eukaryota</taxon>
        <taxon>Metazoa</taxon>
        <taxon>Ecdysozoa</taxon>
        <taxon>Arthropoda</taxon>
        <taxon>Hexapoda</taxon>
        <taxon>Insecta</taxon>
        <taxon>Pterygota</taxon>
        <taxon>Neoptera</taxon>
        <taxon>Paraneoptera</taxon>
        <taxon>Hemiptera</taxon>
        <taxon>Sternorrhyncha</taxon>
        <taxon>Aleyrodoidea</taxon>
        <taxon>Aleyrodidae</taxon>
        <taxon>Aleyrodinae</taxon>
        <taxon>Bemisia</taxon>
    </lineage>
</organism>
<feature type="chain" id="PRO_5040481017" evidence="1">
    <location>
        <begin position="25"/>
        <end position="116"/>
    </location>
</feature>
<keyword evidence="1" id="KW-0732">Signal</keyword>